<evidence type="ECO:0000313" key="3">
    <source>
        <dbReference type="EMBL" id="PYI17076.1"/>
    </source>
</evidence>
<dbReference type="EMBL" id="KZ825161">
    <property type="protein sequence ID" value="PYI17076.1"/>
    <property type="molecule type" value="Genomic_DNA"/>
</dbReference>
<gene>
    <name evidence="3" type="ORF">BO99DRAFT_208159</name>
</gene>
<evidence type="ECO:0000256" key="2">
    <source>
        <dbReference type="SAM" id="Phobius"/>
    </source>
</evidence>
<evidence type="ECO:0000256" key="1">
    <source>
        <dbReference type="SAM" id="MobiDB-lite"/>
    </source>
</evidence>
<reference evidence="3 4" key="1">
    <citation type="submission" date="2018-02" db="EMBL/GenBank/DDBJ databases">
        <title>The genomes of Aspergillus section Nigri reveals drivers in fungal speciation.</title>
        <authorList>
            <consortium name="DOE Joint Genome Institute"/>
            <person name="Vesth T.C."/>
            <person name="Nybo J."/>
            <person name="Theobald S."/>
            <person name="Brandl J."/>
            <person name="Frisvad J.C."/>
            <person name="Nielsen K.F."/>
            <person name="Lyhne E.K."/>
            <person name="Kogle M.E."/>
            <person name="Kuo A."/>
            <person name="Riley R."/>
            <person name="Clum A."/>
            <person name="Nolan M."/>
            <person name="Lipzen A."/>
            <person name="Salamov A."/>
            <person name="Henrissat B."/>
            <person name="Wiebenga A."/>
            <person name="De vries R.P."/>
            <person name="Grigoriev I.V."/>
            <person name="Mortensen U.H."/>
            <person name="Andersen M.R."/>
            <person name="Baker S.E."/>
        </authorList>
    </citation>
    <scope>NUCLEOTIDE SEQUENCE [LARGE SCALE GENOMIC DNA]</scope>
    <source>
        <strain evidence="3 4">CBS 115571</strain>
    </source>
</reference>
<name>A0A2V5IBT7_ASPV1</name>
<evidence type="ECO:0000313" key="4">
    <source>
        <dbReference type="Proteomes" id="UP000249829"/>
    </source>
</evidence>
<feature type="region of interest" description="Disordered" evidence="1">
    <location>
        <begin position="34"/>
        <end position="54"/>
    </location>
</feature>
<keyword evidence="2" id="KW-1133">Transmembrane helix</keyword>
<feature type="transmembrane region" description="Helical" evidence="2">
    <location>
        <begin position="60"/>
        <end position="86"/>
    </location>
</feature>
<protein>
    <submittedName>
        <fullName evidence="3">Uncharacterized protein</fullName>
    </submittedName>
</protein>
<keyword evidence="4" id="KW-1185">Reference proteome</keyword>
<keyword evidence="2" id="KW-0472">Membrane</keyword>
<dbReference type="AlphaFoldDB" id="A0A2V5IBT7"/>
<dbReference type="Proteomes" id="UP000249829">
    <property type="component" value="Unassembled WGS sequence"/>
</dbReference>
<proteinExistence type="predicted"/>
<accession>A0A2V5IBT7</accession>
<organism evidence="3 4">
    <name type="scientific">Aspergillus violaceofuscus (strain CBS 115571)</name>
    <dbReference type="NCBI Taxonomy" id="1450538"/>
    <lineage>
        <taxon>Eukaryota</taxon>
        <taxon>Fungi</taxon>
        <taxon>Dikarya</taxon>
        <taxon>Ascomycota</taxon>
        <taxon>Pezizomycotina</taxon>
        <taxon>Eurotiomycetes</taxon>
        <taxon>Eurotiomycetidae</taxon>
        <taxon>Eurotiales</taxon>
        <taxon>Aspergillaceae</taxon>
        <taxon>Aspergillus</taxon>
    </lineage>
</organism>
<keyword evidence="2" id="KW-0812">Transmembrane</keyword>
<sequence>MPASLRFCIEYHTEQVKPPRAVGGNHRLPASIIAHLQRRPNNHNQRGSSDKEGGLGVEGVFVICTSLYVFFWGGMVVLDMVSYYGFPSRRGVDDRTVFGA</sequence>